<gene>
    <name evidence="8" type="ORF">SAMN04488128_104199</name>
</gene>
<protein>
    <submittedName>
        <fullName evidence="8">Beta-xylosidase</fullName>
    </submittedName>
</protein>
<dbReference type="Gene3D" id="2.60.120.260">
    <property type="entry name" value="Galactose-binding domain-like"/>
    <property type="match status" value="1"/>
</dbReference>
<dbReference type="SUPFAM" id="SSF75005">
    <property type="entry name" value="Arabinanase/levansucrase/invertase"/>
    <property type="match status" value="2"/>
</dbReference>
<dbReference type="PANTHER" id="PTHR42812:SF12">
    <property type="entry name" value="BETA-XYLOSIDASE-RELATED"/>
    <property type="match status" value="1"/>
</dbReference>
<dbReference type="Pfam" id="PF04616">
    <property type="entry name" value="Glyco_hydro_43"/>
    <property type="match status" value="2"/>
</dbReference>
<feature type="site" description="Important for catalytic activity, responsible for pKa modulation of the active site Glu and correct orientation of both the proton donor and substrate" evidence="5">
    <location>
        <position position="782"/>
    </location>
</feature>
<dbReference type="InterPro" id="IPR008979">
    <property type="entry name" value="Galactose-bd-like_sf"/>
</dbReference>
<evidence type="ECO:0000313" key="9">
    <source>
        <dbReference type="Proteomes" id="UP000190367"/>
    </source>
</evidence>
<dbReference type="SUPFAM" id="SSF49899">
    <property type="entry name" value="Concanavalin A-like lectins/glucanases"/>
    <property type="match status" value="1"/>
</dbReference>
<keyword evidence="9" id="KW-1185">Reference proteome</keyword>
<evidence type="ECO:0000256" key="5">
    <source>
        <dbReference type="PIRSR" id="PIRSR606710-2"/>
    </source>
</evidence>
<dbReference type="GO" id="GO:0005975">
    <property type="term" value="P:carbohydrate metabolic process"/>
    <property type="evidence" value="ECO:0007669"/>
    <property type="project" value="InterPro"/>
</dbReference>
<dbReference type="Proteomes" id="UP000190367">
    <property type="component" value="Unassembled WGS sequence"/>
</dbReference>
<dbReference type="InterPro" id="IPR051795">
    <property type="entry name" value="Glycosyl_Hydrlase_43"/>
</dbReference>
<dbReference type="GO" id="GO:0030246">
    <property type="term" value="F:carbohydrate binding"/>
    <property type="evidence" value="ECO:0007669"/>
    <property type="project" value="InterPro"/>
</dbReference>
<keyword evidence="3" id="KW-0378">Hydrolase</keyword>
<evidence type="ECO:0000256" key="1">
    <source>
        <dbReference type="ARBA" id="ARBA00009865"/>
    </source>
</evidence>
<dbReference type="InterPro" id="IPR006584">
    <property type="entry name" value="Cellulose-bd_IV"/>
</dbReference>
<feature type="chain" id="PRO_5012120270" evidence="6">
    <location>
        <begin position="21"/>
        <end position="968"/>
    </location>
</feature>
<dbReference type="Gene3D" id="2.115.10.20">
    <property type="entry name" value="Glycosyl hydrolase domain, family 43"/>
    <property type="match status" value="2"/>
</dbReference>
<dbReference type="GO" id="GO:0004553">
    <property type="term" value="F:hydrolase activity, hydrolyzing O-glycosyl compounds"/>
    <property type="evidence" value="ECO:0007669"/>
    <property type="project" value="InterPro"/>
</dbReference>
<comment type="similarity">
    <text evidence="1">Belongs to the glycosyl hydrolase 43 family.</text>
</comment>
<dbReference type="InterPro" id="IPR041542">
    <property type="entry name" value="GH43_C2"/>
</dbReference>
<dbReference type="CDD" id="cd04084">
    <property type="entry name" value="CBM6_xylanase-like"/>
    <property type="match status" value="1"/>
</dbReference>
<proteinExistence type="inferred from homology"/>
<dbReference type="Pfam" id="PF17851">
    <property type="entry name" value="GH43_C2"/>
    <property type="match status" value="1"/>
</dbReference>
<dbReference type="InterPro" id="IPR006710">
    <property type="entry name" value="Glyco_hydro_43"/>
</dbReference>
<dbReference type="InterPro" id="IPR023296">
    <property type="entry name" value="Glyco_hydro_beta-prop_sf"/>
</dbReference>
<dbReference type="PANTHER" id="PTHR42812">
    <property type="entry name" value="BETA-XYLOSIDASE"/>
    <property type="match status" value="1"/>
</dbReference>
<evidence type="ECO:0000259" key="7">
    <source>
        <dbReference type="PROSITE" id="PS51175"/>
    </source>
</evidence>
<evidence type="ECO:0000256" key="3">
    <source>
        <dbReference type="ARBA" id="ARBA00022801"/>
    </source>
</evidence>
<dbReference type="CDD" id="cd18619">
    <property type="entry name" value="GH43_CoXyl43_like"/>
    <property type="match status" value="1"/>
</dbReference>
<reference evidence="9" key="1">
    <citation type="submission" date="2017-02" db="EMBL/GenBank/DDBJ databases">
        <authorList>
            <person name="Varghese N."/>
            <person name="Submissions S."/>
        </authorList>
    </citation>
    <scope>NUCLEOTIDE SEQUENCE [LARGE SCALE GENOMIC DNA]</scope>
    <source>
        <strain evidence="9">DSM 22224</strain>
    </source>
</reference>
<evidence type="ECO:0000256" key="2">
    <source>
        <dbReference type="ARBA" id="ARBA00022729"/>
    </source>
</evidence>
<organism evidence="8 9">
    <name type="scientific">Chitinophaga eiseniae</name>
    <dbReference type="NCBI Taxonomy" id="634771"/>
    <lineage>
        <taxon>Bacteria</taxon>
        <taxon>Pseudomonadati</taxon>
        <taxon>Bacteroidota</taxon>
        <taxon>Chitinophagia</taxon>
        <taxon>Chitinophagales</taxon>
        <taxon>Chitinophagaceae</taxon>
        <taxon>Chitinophaga</taxon>
    </lineage>
</organism>
<dbReference type="SUPFAM" id="SSF49785">
    <property type="entry name" value="Galactose-binding domain-like"/>
    <property type="match status" value="1"/>
</dbReference>
<keyword evidence="4" id="KW-0326">Glycosidase</keyword>
<dbReference type="InterPro" id="IPR013320">
    <property type="entry name" value="ConA-like_dom_sf"/>
</dbReference>
<dbReference type="CDD" id="cd09001">
    <property type="entry name" value="GH43_FsAxh1-like"/>
    <property type="match status" value="1"/>
</dbReference>
<accession>A0A1T4T920</accession>
<dbReference type="RefSeq" id="WP_078671557.1">
    <property type="nucleotide sequence ID" value="NZ_FUWZ01000004.1"/>
</dbReference>
<evidence type="ECO:0000256" key="6">
    <source>
        <dbReference type="SAM" id="SignalP"/>
    </source>
</evidence>
<dbReference type="InterPro" id="IPR005084">
    <property type="entry name" value="CBM6"/>
</dbReference>
<dbReference type="AlphaFoldDB" id="A0A1T4T920"/>
<dbReference type="Pfam" id="PF03422">
    <property type="entry name" value="CBM_6"/>
    <property type="match status" value="1"/>
</dbReference>
<dbReference type="Gene3D" id="2.60.120.200">
    <property type="match status" value="1"/>
</dbReference>
<dbReference type="OrthoDB" id="3308423at2"/>
<dbReference type="SMART" id="SM00606">
    <property type="entry name" value="CBD_IV"/>
    <property type="match status" value="1"/>
</dbReference>
<feature type="domain" description="CBM6" evidence="7">
    <location>
        <begin position="518"/>
        <end position="642"/>
    </location>
</feature>
<name>A0A1T4T920_9BACT</name>
<dbReference type="STRING" id="634771.SAMN04488128_104199"/>
<dbReference type="PROSITE" id="PS51175">
    <property type="entry name" value="CBM6"/>
    <property type="match status" value="1"/>
</dbReference>
<evidence type="ECO:0000256" key="4">
    <source>
        <dbReference type="ARBA" id="ARBA00023295"/>
    </source>
</evidence>
<feature type="signal peptide" evidence="6">
    <location>
        <begin position="1"/>
        <end position="20"/>
    </location>
</feature>
<keyword evidence="2 6" id="KW-0732">Signal</keyword>
<sequence>MYKKFFVIALLFFCSASLYAQQSDNEDGTYTNPVIWSDFPDNDVIRVGDTYYMVATSMYFFPGVPLLQSKDLVNWTYAANAVPRFRQHPFYDLKGGNRYGRGQWASSIRYHNGKFYILFMTLDEGGFLCTATKAEGPWEIRKLVRPYYDPGLFFDEDGRIYIAHGYSKLSVTEVDANLAPVGRDSIVFDKVQRPGLEGSHVYKVNGYYYIYATYGGGDGYQVCLRSKNIYGPYEEKTVLKDDMNLYGKGVHQGALVETSQGEWWSIIFQDRGGVGRVPTLQPVQWIDGWPVPGKNGRAVVTHVKPRTGSVTPVQMLPCSDEFGDDRLGMQWAWNHNPDDSAWSLSKRKGYLRLTTVSVAADLFHARNSLTQRIFGPFSEATAAFDISGMKAGDVAGLAVLQLPYAFIGVSAGAPVKFIVMERAGSRKDSVAIGQQKRVFFRASVNTVKNLAYFSYSFDNRTYIPLGDTLNMQFDLKMFTGNRFTLFNYATLKSGGCVDVDWFHMDTRKGAPNLFKASSRIAAEMYDDIYGARVAPGKDGSEPGQQEVTHLTAGSWVRFNQVDFEKGYPYLLLRVTPRGGRINVYLDSDSLHPYATVAVPEQPLLNYTTVSVPVKPVAGRHRLTFTFAGETPSTARFNWFTFTDDSQQTYTSPPLISHIYTADPSAHLFNGKIYIYPSHDTATETKESDNGDHFQMEDYHVFSMDSIGGKITDHGIALRVHDVPWASKQLWAPDAAFSKGTYYLYFPAKDKEGVFKIGVASSKQPTGPFVAEKEPMAGSYSIDPCVFRDDDGSFYLYFGGIWGGQLQHWDNNRYDATATLRKKNEVAILPRVAKLAPDMKSLESAPLTIKITDSTGRLYLEQENDKRFFEAAWMHKYNGKYYFSYSTGDTHNIVYAIGDSPYGPFTYQGVILKPVGGWTNHHSIIQIGHKWYLFYHDTQLSGKTHLRNVKVMELKYNSDGTIQTLSAFR</sequence>
<evidence type="ECO:0000313" key="8">
    <source>
        <dbReference type="EMBL" id="SKA36962.1"/>
    </source>
</evidence>
<dbReference type="EMBL" id="FUWZ01000004">
    <property type="protein sequence ID" value="SKA36962.1"/>
    <property type="molecule type" value="Genomic_DNA"/>
</dbReference>